<dbReference type="EMBL" id="JBIGHW010000003">
    <property type="protein sequence ID" value="MFG6440436.1"/>
    <property type="molecule type" value="Genomic_DNA"/>
</dbReference>
<dbReference type="InterPro" id="IPR003787">
    <property type="entry name" value="Sulphur_relay_DsrE/F-like"/>
</dbReference>
<evidence type="ECO:0000313" key="2">
    <source>
        <dbReference type="Proteomes" id="UP001606301"/>
    </source>
</evidence>
<dbReference type="SUPFAM" id="SSF75169">
    <property type="entry name" value="DsrEFH-like"/>
    <property type="match status" value="1"/>
</dbReference>
<dbReference type="Gene3D" id="3.40.1260.10">
    <property type="entry name" value="DsrEFH-like"/>
    <property type="match status" value="1"/>
</dbReference>
<proteinExistence type="predicted"/>
<sequence>MSRTGLAILLWAVDPDEPARLATPFAHAAAAAAMELQVEVYFSARSVLLLRPGVAESLRASAHFGKTVAAWMQDALSHGARFLACSDALAAQGLTLTDILPAARQHGGAVQFVARAADPAWATLVF</sequence>
<reference evidence="1 2" key="1">
    <citation type="submission" date="2024-08" db="EMBL/GenBank/DDBJ databases">
        <authorList>
            <person name="Lu H."/>
        </authorList>
    </citation>
    <scope>NUCLEOTIDE SEQUENCE [LARGE SCALE GENOMIC DNA]</scope>
    <source>
        <strain evidence="1 2">LKC17W</strain>
    </source>
</reference>
<comment type="caution">
    <text evidence="1">The sequence shown here is derived from an EMBL/GenBank/DDBJ whole genome shotgun (WGS) entry which is preliminary data.</text>
</comment>
<dbReference type="Pfam" id="PF02635">
    <property type="entry name" value="DsrE"/>
    <property type="match status" value="1"/>
</dbReference>
<name>A0ABW7FFD7_9BURK</name>
<dbReference type="InterPro" id="IPR027396">
    <property type="entry name" value="DsrEFH-like"/>
</dbReference>
<accession>A0ABW7FFD7</accession>
<gene>
    <name evidence="1" type="ORF">ACG0Z3_07035</name>
</gene>
<dbReference type="RefSeq" id="WP_394396549.1">
    <property type="nucleotide sequence ID" value="NZ_JBIGHW010000003.1"/>
</dbReference>
<protein>
    <submittedName>
        <fullName evidence="1">DsrE family protein</fullName>
    </submittedName>
</protein>
<evidence type="ECO:0000313" key="1">
    <source>
        <dbReference type="EMBL" id="MFG6440436.1"/>
    </source>
</evidence>
<dbReference type="Proteomes" id="UP001606301">
    <property type="component" value="Unassembled WGS sequence"/>
</dbReference>
<organism evidence="1 2">
    <name type="scientific">Pelomonas margarita</name>
    <dbReference type="NCBI Taxonomy" id="3299031"/>
    <lineage>
        <taxon>Bacteria</taxon>
        <taxon>Pseudomonadati</taxon>
        <taxon>Pseudomonadota</taxon>
        <taxon>Betaproteobacteria</taxon>
        <taxon>Burkholderiales</taxon>
        <taxon>Sphaerotilaceae</taxon>
        <taxon>Roseateles</taxon>
    </lineage>
</organism>
<keyword evidence="2" id="KW-1185">Reference proteome</keyword>